<keyword evidence="1" id="KW-0677">Repeat</keyword>
<name>A0AAD2D3Y6_EUPCR</name>
<evidence type="ECO:0008006" key="4">
    <source>
        <dbReference type="Google" id="ProtNLM"/>
    </source>
</evidence>
<dbReference type="EMBL" id="CAMPGE010020337">
    <property type="protein sequence ID" value="CAI2378593.1"/>
    <property type="molecule type" value="Genomic_DNA"/>
</dbReference>
<accession>A0AAD2D3Y6</accession>
<dbReference type="Gene3D" id="2.20.110.10">
    <property type="entry name" value="Histone H3 K4-specific methyltransferase SET7/9 N-terminal domain"/>
    <property type="match status" value="3"/>
</dbReference>
<dbReference type="SUPFAM" id="SSF82185">
    <property type="entry name" value="Histone H3 K4-specific methyltransferase SET7/9 N-terminal domain"/>
    <property type="match status" value="2"/>
</dbReference>
<reference evidence="2" key="1">
    <citation type="submission" date="2023-07" db="EMBL/GenBank/DDBJ databases">
        <authorList>
            <consortium name="AG Swart"/>
            <person name="Singh M."/>
            <person name="Singh A."/>
            <person name="Seah K."/>
            <person name="Emmerich C."/>
        </authorList>
    </citation>
    <scope>NUCLEOTIDE SEQUENCE</scope>
    <source>
        <strain evidence="2">DP1</strain>
    </source>
</reference>
<dbReference type="AlphaFoldDB" id="A0AAD2D3Y6"/>
<evidence type="ECO:0000256" key="1">
    <source>
        <dbReference type="ARBA" id="ARBA00022737"/>
    </source>
</evidence>
<comment type="caution">
    <text evidence="2">The sequence shown here is derived from an EMBL/GenBank/DDBJ whole genome shotgun (WGS) entry which is preliminary data.</text>
</comment>
<dbReference type="PANTHER" id="PTHR43215:SF14">
    <property type="entry name" value="RADIAL SPOKE HEAD 1 HOMOLOG"/>
    <property type="match status" value="1"/>
</dbReference>
<organism evidence="2 3">
    <name type="scientific">Euplotes crassus</name>
    <dbReference type="NCBI Taxonomy" id="5936"/>
    <lineage>
        <taxon>Eukaryota</taxon>
        <taxon>Sar</taxon>
        <taxon>Alveolata</taxon>
        <taxon>Ciliophora</taxon>
        <taxon>Intramacronucleata</taxon>
        <taxon>Spirotrichea</taxon>
        <taxon>Hypotrichia</taxon>
        <taxon>Euplotida</taxon>
        <taxon>Euplotidae</taxon>
        <taxon>Moneuplotes</taxon>
    </lineage>
</organism>
<dbReference type="PANTHER" id="PTHR43215">
    <property type="entry name" value="RADIAL SPOKE HEAD 1 HOMOLOG"/>
    <property type="match status" value="1"/>
</dbReference>
<evidence type="ECO:0000313" key="3">
    <source>
        <dbReference type="Proteomes" id="UP001295684"/>
    </source>
</evidence>
<dbReference type="SMART" id="SM00698">
    <property type="entry name" value="MORN"/>
    <property type="match status" value="6"/>
</dbReference>
<protein>
    <recommendedName>
        <fullName evidence="4">Phosphatidylinositol-4-phosphate 5-kinase</fullName>
    </recommendedName>
</protein>
<keyword evidence="3" id="KW-1185">Reference proteome</keyword>
<sequence length="221" mass="25261">MPRKITATPRANTNLSLLSGKSSVMSGVVKEMYPEATICSYSIRPNAFPYVQLEARPKETYSGGDTYEGCVNKKTGLKHGHGTYEWLSHDGKGARYVGDWVNDNMEGYGIYYYDNGDKYEGEWMKDNKHGLGVFTWANGDIYKGEYKVGNRSGKGKLSWNNGNSYEGYFYNDKRHGRGTFYWANGDKFEGIWQDDQKHGEGMYTWSNGKKEKQTWKYGKEV</sequence>
<dbReference type="Pfam" id="PF02493">
    <property type="entry name" value="MORN"/>
    <property type="match status" value="6"/>
</dbReference>
<gene>
    <name evidence="2" type="ORF">ECRASSUSDP1_LOCUS19990</name>
</gene>
<proteinExistence type="predicted"/>
<dbReference type="Proteomes" id="UP001295684">
    <property type="component" value="Unassembled WGS sequence"/>
</dbReference>
<dbReference type="InterPro" id="IPR003409">
    <property type="entry name" value="MORN"/>
</dbReference>
<evidence type="ECO:0000313" key="2">
    <source>
        <dbReference type="EMBL" id="CAI2378593.1"/>
    </source>
</evidence>
<dbReference type="GO" id="GO:0005829">
    <property type="term" value="C:cytosol"/>
    <property type="evidence" value="ECO:0007669"/>
    <property type="project" value="TreeGrafter"/>
</dbReference>